<dbReference type="Proteomes" id="UP000285478">
    <property type="component" value="Chromosome"/>
</dbReference>
<reference evidence="2 3" key="1">
    <citation type="journal article" date="2018" name="Environ. Microbiol.">
        <title>Genomes of ubiquitous marine and hypersaline Hydrogenovibrio, Thiomicrorhabdus and Thiomicrospira spp. encode a diversity of mechanisms to sustain chemolithoautotrophy in heterogeneous environments.</title>
        <authorList>
            <person name="Scott K.M."/>
            <person name="Williams J."/>
            <person name="Porter C.M.B."/>
            <person name="Russel S."/>
            <person name="Harmer T.L."/>
            <person name="Paul J.H."/>
            <person name="Antonen K.M."/>
            <person name="Bridges M.K."/>
            <person name="Camper G.J."/>
            <person name="Campla C.K."/>
            <person name="Casella L.G."/>
            <person name="Chase E."/>
            <person name="Conrad J.W."/>
            <person name="Cruz M.C."/>
            <person name="Dunlap D.S."/>
            <person name="Duran L."/>
            <person name="Fahsbender E.M."/>
            <person name="Goldsmith D.B."/>
            <person name="Keeley R.F."/>
            <person name="Kondoff M.R."/>
            <person name="Kussy B.I."/>
            <person name="Lane M.K."/>
            <person name="Lawler S."/>
            <person name="Leigh B.A."/>
            <person name="Lewis C."/>
            <person name="Lostal L.M."/>
            <person name="Marking D."/>
            <person name="Mancera P.A."/>
            <person name="McClenthan E.C."/>
            <person name="McIntyre E.A."/>
            <person name="Mine J.A."/>
            <person name="Modi S."/>
            <person name="Moore B.D."/>
            <person name="Morgan W.A."/>
            <person name="Nelson K.M."/>
            <person name="Nguyen K.N."/>
            <person name="Ogburn N."/>
            <person name="Parrino D.G."/>
            <person name="Pedapudi A.D."/>
            <person name="Pelham R.P."/>
            <person name="Preece A.M."/>
            <person name="Rampersad E.A."/>
            <person name="Richardson J.C."/>
            <person name="Rodgers C.M."/>
            <person name="Schaffer B.L."/>
            <person name="Sheridan N.E."/>
            <person name="Solone M.R."/>
            <person name="Staley Z.R."/>
            <person name="Tabuchi M."/>
            <person name="Waide R.J."/>
            <person name="Wanjugi P.W."/>
            <person name="Young S."/>
            <person name="Clum A."/>
            <person name="Daum C."/>
            <person name="Huntemann M."/>
            <person name="Ivanova N."/>
            <person name="Kyrpides N."/>
            <person name="Mikhailova N."/>
            <person name="Palaniappan K."/>
            <person name="Pillay M."/>
            <person name="Reddy T.B.K."/>
            <person name="Shapiro N."/>
            <person name="Stamatis D."/>
            <person name="Varghese N."/>
            <person name="Woyke T."/>
            <person name="Boden R."/>
            <person name="Freyermuth S.K."/>
            <person name="Kerfeld C.A."/>
        </authorList>
    </citation>
    <scope>NUCLEOTIDE SEQUENCE [LARGE SCALE GENOMIC DNA]</scope>
    <source>
        <strain evidence="2 3">JR-2</strain>
    </source>
</reference>
<dbReference type="RefSeq" id="WP_128385237.1">
    <property type="nucleotide sequence ID" value="NZ_CP035033.1"/>
</dbReference>
<keyword evidence="3" id="KW-1185">Reference proteome</keyword>
<dbReference type="KEGG" id="htr:EPV75_09595"/>
<dbReference type="AlphaFoldDB" id="A0A410H4Q0"/>
<dbReference type="EMBL" id="CP035033">
    <property type="protein sequence ID" value="QAB15904.1"/>
    <property type="molecule type" value="Genomic_DNA"/>
</dbReference>
<feature type="chain" id="PRO_5019209278" evidence="1">
    <location>
        <begin position="23"/>
        <end position="190"/>
    </location>
</feature>
<organism evidence="2 3">
    <name type="scientific">Hydrogenovibrio thermophilus</name>
    <dbReference type="NCBI Taxonomy" id="265883"/>
    <lineage>
        <taxon>Bacteria</taxon>
        <taxon>Pseudomonadati</taxon>
        <taxon>Pseudomonadota</taxon>
        <taxon>Gammaproteobacteria</taxon>
        <taxon>Thiotrichales</taxon>
        <taxon>Piscirickettsiaceae</taxon>
        <taxon>Hydrogenovibrio</taxon>
    </lineage>
</organism>
<name>A0A410H4Q0_9GAMM</name>
<evidence type="ECO:0000313" key="3">
    <source>
        <dbReference type="Proteomes" id="UP000285478"/>
    </source>
</evidence>
<evidence type="ECO:0000256" key="1">
    <source>
        <dbReference type="SAM" id="SignalP"/>
    </source>
</evidence>
<protein>
    <submittedName>
        <fullName evidence="2">Uncharacterized protein</fullName>
    </submittedName>
</protein>
<gene>
    <name evidence="2" type="ORF">EPV75_09595</name>
</gene>
<sequence>MTRITAFLLFSLSLLLSTHTFAKATQSLHEDYSLTTYLNPYTQEPDQVELFTKQASSQAFFGITCSAGNSLPSLKIILLNKAIISSTPKLMTVQYQIQPSDKRAPIPLQGILKIQSQNNQKQNRIRLEIPTQKIGTFQQLQQSYQQLLNQLKNGQTLRIKVAHHSLGEYDYTFSLKGLNYLLTANESLCF</sequence>
<keyword evidence="1" id="KW-0732">Signal</keyword>
<feature type="signal peptide" evidence="1">
    <location>
        <begin position="1"/>
        <end position="22"/>
    </location>
</feature>
<evidence type="ECO:0000313" key="2">
    <source>
        <dbReference type="EMBL" id="QAB15904.1"/>
    </source>
</evidence>
<proteinExistence type="predicted"/>
<accession>A0A410H4Q0</accession>